<dbReference type="PANTHER" id="PTHR37030">
    <property type="entry name" value="NUCLEOTIDYLTRANSFERASE"/>
    <property type="match status" value="1"/>
</dbReference>
<dbReference type="EMBL" id="MFZO01000019">
    <property type="protein sequence ID" value="OGK25113.1"/>
    <property type="molecule type" value="Genomic_DNA"/>
</dbReference>
<accession>A0A1F7H237</accession>
<name>A0A1F7H237_9BACT</name>
<proteinExistence type="predicted"/>
<dbReference type="PANTHER" id="PTHR37030:SF1">
    <property type="entry name" value="NUCLEOTIDYLTRANSFERASE"/>
    <property type="match status" value="1"/>
</dbReference>
<organism evidence="2 3">
    <name type="scientific">Candidatus Roizmanbacteria bacterium RIFCSPHIGHO2_02_FULL_38_11</name>
    <dbReference type="NCBI Taxonomy" id="1802039"/>
    <lineage>
        <taxon>Bacteria</taxon>
        <taxon>Candidatus Roizmaniibacteriota</taxon>
    </lineage>
</organism>
<reference evidence="2 3" key="1">
    <citation type="journal article" date="2016" name="Nat. Commun.">
        <title>Thousands of microbial genomes shed light on interconnected biogeochemical processes in an aquifer system.</title>
        <authorList>
            <person name="Anantharaman K."/>
            <person name="Brown C.T."/>
            <person name="Hug L.A."/>
            <person name="Sharon I."/>
            <person name="Castelle C.J."/>
            <person name="Probst A.J."/>
            <person name="Thomas B.C."/>
            <person name="Singh A."/>
            <person name="Wilkins M.J."/>
            <person name="Karaoz U."/>
            <person name="Brodie E.L."/>
            <person name="Williams K.H."/>
            <person name="Hubbard S.S."/>
            <person name="Banfield J.F."/>
        </authorList>
    </citation>
    <scope>NUCLEOTIDE SEQUENCE [LARGE SCALE GENOMIC DNA]</scope>
</reference>
<evidence type="ECO:0000259" key="1">
    <source>
        <dbReference type="Pfam" id="PF01909"/>
    </source>
</evidence>
<sequence>MKNLYKVLADQNEQRKKYLENPLFYGGKIKKIATELFPDAKILIFGSVASEKFRSDSDFDVLIITNHRFNDLFDQAKMKLKILQHFPVNPFEIHLTTPREFKNWYKGFIKKNYLEV</sequence>
<evidence type="ECO:0000313" key="3">
    <source>
        <dbReference type="Proteomes" id="UP000177913"/>
    </source>
</evidence>
<feature type="domain" description="Polymerase nucleotidyl transferase" evidence="1">
    <location>
        <begin position="28"/>
        <end position="103"/>
    </location>
</feature>
<dbReference type="SUPFAM" id="SSF81301">
    <property type="entry name" value="Nucleotidyltransferase"/>
    <property type="match status" value="1"/>
</dbReference>
<dbReference type="InterPro" id="IPR002934">
    <property type="entry name" value="Polymerase_NTP_transf_dom"/>
</dbReference>
<dbReference type="InterPro" id="IPR043519">
    <property type="entry name" value="NT_sf"/>
</dbReference>
<dbReference type="Proteomes" id="UP000177913">
    <property type="component" value="Unassembled WGS sequence"/>
</dbReference>
<dbReference type="Gene3D" id="3.30.460.10">
    <property type="entry name" value="Beta Polymerase, domain 2"/>
    <property type="match status" value="1"/>
</dbReference>
<comment type="caution">
    <text evidence="2">The sequence shown here is derived from an EMBL/GenBank/DDBJ whole genome shotgun (WGS) entry which is preliminary data.</text>
</comment>
<dbReference type="GO" id="GO:0016779">
    <property type="term" value="F:nucleotidyltransferase activity"/>
    <property type="evidence" value="ECO:0007669"/>
    <property type="project" value="InterPro"/>
</dbReference>
<protein>
    <recommendedName>
        <fullName evidence="1">Polymerase nucleotidyl transferase domain-containing protein</fullName>
    </recommendedName>
</protein>
<dbReference type="Pfam" id="PF01909">
    <property type="entry name" value="NTP_transf_2"/>
    <property type="match status" value="1"/>
</dbReference>
<dbReference type="CDD" id="cd05403">
    <property type="entry name" value="NT_KNTase_like"/>
    <property type="match status" value="1"/>
</dbReference>
<dbReference type="AlphaFoldDB" id="A0A1F7H237"/>
<gene>
    <name evidence="2" type="ORF">A3C25_03610</name>
</gene>
<evidence type="ECO:0000313" key="2">
    <source>
        <dbReference type="EMBL" id="OGK25113.1"/>
    </source>
</evidence>